<dbReference type="Proteomes" id="UP000266389">
    <property type="component" value="Unassembled WGS sequence"/>
</dbReference>
<gene>
    <name evidence="2" type="ORF">D0433_02010</name>
</gene>
<dbReference type="SUPFAM" id="SSF52218">
    <property type="entry name" value="Flavoproteins"/>
    <property type="match status" value="1"/>
</dbReference>
<dbReference type="Pfam" id="PF03358">
    <property type="entry name" value="FMN_red"/>
    <property type="match status" value="1"/>
</dbReference>
<organism evidence="2 3">
    <name type="scientific">Candidatus Thermochlorobacter aerophilus</name>
    <dbReference type="NCBI Taxonomy" id="1868324"/>
    <lineage>
        <taxon>Bacteria</taxon>
        <taxon>Pseudomonadati</taxon>
        <taxon>Chlorobiota</taxon>
        <taxon>Chlorobiia</taxon>
        <taxon>Chlorobiales</taxon>
        <taxon>Candidatus Thermochlorobacteriaceae</taxon>
        <taxon>Candidatus Thermochlorobacter</taxon>
    </lineage>
</organism>
<dbReference type="GO" id="GO:0016491">
    <property type="term" value="F:oxidoreductase activity"/>
    <property type="evidence" value="ECO:0007669"/>
    <property type="project" value="InterPro"/>
</dbReference>
<evidence type="ECO:0000259" key="1">
    <source>
        <dbReference type="Pfam" id="PF03358"/>
    </source>
</evidence>
<reference evidence="2 3" key="1">
    <citation type="journal article" date="2011" name="ISME J.">
        <title>Community ecology of hot spring cyanobacterial mats: predominant populations and their functional potential.</title>
        <authorList>
            <person name="Klatt C.G."/>
            <person name="Wood J.M."/>
            <person name="Rusch D.B."/>
            <person name="Bateson M.M."/>
            <person name="Hamamura N."/>
            <person name="Heidelberg J.F."/>
            <person name="Grossman A.R."/>
            <person name="Bhaya D."/>
            <person name="Cohan F.M."/>
            <person name="Kuhl M."/>
            <person name="Bryant D.A."/>
            <person name="Ward D.M."/>
        </authorList>
    </citation>
    <scope>NUCLEOTIDE SEQUENCE [LARGE SCALE GENOMIC DNA]</scope>
    <source>
        <strain evidence="2">OS</strain>
    </source>
</reference>
<dbReference type="EMBL" id="PHFL01000008">
    <property type="protein sequence ID" value="RFM25186.1"/>
    <property type="molecule type" value="Genomic_DNA"/>
</dbReference>
<accession>A0A395M367</accession>
<comment type="caution">
    <text evidence="2">The sequence shown here is derived from an EMBL/GenBank/DDBJ whole genome shotgun (WGS) entry which is preliminary data.</text>
</comment>
<dbReference type="AlphaFoldDB" id="A0A395M367"/>
<sequence>MKAIILYDALTTGGTTDRIIDTIGQTLVERGFYVEKAKTPPRADYSFLEEFDVVILGTPIYNLAMSPNFTGALNQSNLLEKAKNKLVAFFMVFGGPELTAQFLYRPQLSLRLLNHQVIAEKLFGLTERNNPQAPVDFANEIYRKATAILQKNVA</sequence>
<name>A0A395M367_9BACT</name>
<evidence type="ECO:0000313" key="3">
    <source>
        <dbReference type="Proteomes" id="UP000266389"/>
    </source>
</evidence>
<dbReference type="InterPro" id="IPR029039">
    <property type="entry name" value="Flavoprotein-like_sf"/>
</dbReference>
<proteinExistence type="predicted"/>
<feature type="domain" description="NADPH-dependent FMN reductase-like" evidence="1">
    <location>
        <begin position="48"/>
        <end position="122"/>
    </location>
</feature>
<dbReference type="Gene3D" id="3.40.50.360">
    <property type="match status" value="1"/>
</dbReference>
<evidence type="ECO:0000313" key="2">
    <source>
        <dbReference type="EMBL" id="RFM25186.1"/>
    </source>
</evidence>
<dbReference type="InterPro" id="IPR005025">
    <property type="entry name" value="FMN_Rdtase-like_dom"/>
</dbReference>
<protein>
    <submittedName>
        <fullName evidence="2">Protochlorophyllide oxidoreductase</fullName>
    </submittedName>
</protein>